<reference evidence="2 3" key="1">
    <citation type="journal article" date="2011" name="Science">
        <title>The ecoresponsive genome of Daphnia pulex.</title>
        <authorList>
            <person name="Colbourne J.K."/>
            <person name="Pfrender M.E."/>
            <person name="Gilbert D."/>
            <person name="Thomas W.K."/>
            <person name="Tucker A."/>
            <person name="Oakley T.H."/>
            <person name="Tokishita S."/>
            <person name="Aerts A."/>
            <person name="Arnold G.J."/>
            <person name="Basu M.K."/>
            <person name="Bauer D.J."/>
            <person name="Caceres C.E."/>
            <person name="Carmel L."/>
            <person name="Casola C."/>
            <person name="Choi J.H."/>
            <person name="Detter J.C."/>
            <person name="Dong Q."/>
            <person name="Dusheyko S."/>
            <person name="Eads B.D."/>
            <person name="Frohlich T."/>
            <person name="Geiler-Samerotte K.A."/>
            <person name="Gerlach D."/>
            <person name="Hatcher P."/>
            <person name="Jogdeo S."/>
            <person name="Krijgsveld J."/>
            <person name="Kriventseva E.V."/>
            <person name="Kultz D."/>
            <person name="Laforsch C."/>
            <person name="Lindquist E."/>
            <person name="Lopez J."/>
            <person name="Manak J.R."/>
            <person name="Muller J."/>
            <person name="Pangilinan J."/>
            <person name="Patwardhan R.P."/>
            <person name="Pitluck S."/>
            <person name="Pritham E.J."/>
            <person name="Rechtsteiner A."/>
            <person name="Rho M."/>
            <person name="Rogozin I.B."/>
            <person name="Sakarya O."/>
            <person name="Salamov A."/>
            <person name="Schaack S."/>
            <person name="Shapiro H."/>
            <person name="Shiga Y."/>
            <person name="Skalitzky C."/>
            <person name="Smith Z."/>
            <person name="Souvorov A."/>
            <person name="Sung W."/>
            <person name="Tang Z."/>
            <person name="Tsuchiya D."/>
            <person name="Tu H."/>
            <person name="Vos H."/>
            <person name="Wang M."/>
            <person name="Wolf Y.I."/>
            <person name="Yamagata H."/>
            <person name="Yamada T."/>
            <person name="Ye Y."/>
            <person name="Shaw J.R."/>
            <person name="Andrews J."/>
            <person name="Crease T.J."/>
            <person name="Tang H."/>
            <person name="Lucas S.M."/>
            <person name="Robertson H.M."/>
            <person name="Bork P."/>
            <person name="Koonin E.V."/>
            <person name="Zdobnov E.M."/>
            <person name="Grigoriev I.V."/>
            <person name="Lynch M."/>
            <person name="Boore J.L."/>
        </authorList>
    </citation>
    <scope>NUCLEOTIDE SEQUENCE [LARGE SCALE GENOMIC DNA]</scope>
</reference>
<evidence type="ECO:0000256" key="1">
    <source>
        <dbReference type="SAM" id="MobiDB-lite"/>
    </source>
</evidence>
<organism evidence="2 3">
    <name type="scientific">Daphnia pulex</name>
    <name type="common">Water flea</name>
    <dbReference type="NCBI Taxonomy" id="6669"/>
    <lineage>
        <taxon>Eukaryota</taxon>
        <taxon>Metazoa</taxon>
        <taxon>Ecdysozoa</taxon>
        <taxon>Arthropoda</taxon>
        <taxon>Crustacea</taxon>
        <taxon>Branchiopoda</taxon>
        <taxon>Diplostraca</taxon>
        <taxon>Cladocera</taxon>
        <taxon>Anomopoda</taxon>
        <taxon>Daphniidae</taxon>
        <taxon>Daphnia</taxon>
    </lineage>
</organism>
<dbReference type="KEGG" id="dpx:DAPPUDRAFT_328516"/>
<gene>
    <name evidence="2" type="ORF">DAPPUDRAFT_328516</name>
</gene>
<keyword evidence="3" id="KW-1185">Reference proteome</keyword>
<protein>
    <submittedName>
        <fullName evidence="2">Uncharacterized protein</fullName>
    </submittedName>
</protein>
<dbReference type="EMBL" id="GL732626">
    <property type="protein sequence ID" value="EFX70055.1"/>
    <property type="molecule type" value="Genomic_DNA"/>
</dbReference>
<proteinExistence type="predicted"/>
<evidence type="ECO:0000313" key="3">
    <source>
        <dbReference type="Proteomes" id="UP000000305"/>
    </source>
</evidence>
<dbReference type="Proteomes" id="UP000000305">
    <property type="component" value="Unassembled WGS sequence"/>
</dbReference>
<sequence length="104" mass="11867">MTDIDQVQKLIEDQIEAAERLSRLTVELRSRYKHHNQQKQQQHQQLLSSEPPANRSAPDIESIVSTRADFRPAVITGLRVEETAEKEVFYEDGVSVFLAGTLFS</sequence>
<dbReference type="InParanoid" id="E9HDX7"/>
<dbReference type="AlphaFoldDB" id="E9HDX7"/>
<evidence type="ECO:0000313" key="2">
    <source>
        <dbReference type="EMBL" id="EFX70055.1"/>
    </source>
</evidence>
<accession>E9HDX7</accession>
<feature type="region of interest" description="Disordered" evidence="1">
    <location>
        <begin position="32"/>
        <end position="63"/>
    </location>
</feature>
<name>E9HDX7_DAPPU</name>
<dbReference type="HOGENOM" id="CLU_2252685_0_0_1"/>